<accession>A0A6G1FRW6</accession>
<dbReference type="PANTHER" id="PTHR39611">
    <property type="entry name" value="HYDROXYPROLINE-RICH GLYCOPROTEIN DZ-HRGP-RELATED"/>
    <property type="match status" value="1"/>
</dbReference>
<evidence type="ECO:0000259" key="2">
    <source>
        <dbReference type="Pfam" id="PF24355"/>
    </source>
</evidence>
<feature type="compositionally biased region" description="Polar residues" evidence="1">
    <location>
        <begin position="147"/>
        <end position="176"/>
    </location>
</feature>
<feature type="compositionally biased region" description="Polar residues" evidence="1">
    <location>
        <begin position="607"/>
        <end position="624"/>
    </location>
</feature>
<feature type="compositionally biased region" description="Low complexity" evidence="1">
    <location>
        <begin position="76"/>
        <end position="96"/>
    </location>
</feature>
<keyword evidence="4" id="KW-1185">Reference proteome</keyword>
<reference evidence="3 5" key="1">
    <citation type="submission" date="2020-01" db="EMBL/GenBank/DDBJ databases">
        <authorList>
            <consortium name="DOE Joint Genome Institute"/>
            <person name="Haridas S."/>
            <person name="Albert R."/>
            <person name="Binder M."/>
            <person name="Bloem J."/>
            <person name="Labutti K."/>
            <person name="Salamov A."/>
            <person name="Andreopoulos B."/>
            <person name="Baker S.E."/>
            <person name="Barry K."/>
            <person name="Bills G."/>
            <person name="Bluhm B.H."/>
            <person name="Cannon C."/>
            <person name="Castanera R."/>
            <person name="Culley D.E."/>
            <person name="Daum C."/>
            <person name="Ezra D."/>
            <person name="Gonzalez J.B."/>
            <person name="Henrissat B."/>
            <person name="Kuo A."/>
            <person name="Liang C."/>
            <person name="Lipzen A."/>
            <person name="Lutzoni F."/>
            <person name="Magnuson J."/>
            <person name="Mondo S."/>
            <person name="Nolan M."/>
            <person name="Ohm R."/>
            <person name="Pangilinan J."/>
            <person name="Park H.-J."/>
            <person name="Ramirez L."/>
            <person name="Alfaro M."/>
            <person name="Sun H."/>
            <person name="Tritt A."/>
            <person name="Yoshinaga Y."/>
            <person name="Zwiers L.-H."/>
            <person name="Turgeon B.G."/>
            <person name="Goodwin S.B."/>
            <person name="Spatafora J.W."/>
            <person name="Crous P.W."/>
            <person name="Grigoriev I.V."/>
        </authorList>
    </citation>
    <scope>NUCLEOTIDE SEQUENCE</scope>
    <source>
        <strain evidence="3 5">CBS 781.70</strain>
    </source>
</reference>
<dbReference type="Proteomes" id="UP000504638">
    <property type="component" value="Unplaced"/>
</dbReference>
<dbReference type="GeneID" id="54415019"/>
<evidence type="ECO:0000313" key="4">
    <source>
        <dbReference type="Proteomes" id="UP000504638"/>
    </source>
</evidence>
<feature type="compositionally biased region" description="Basic and acidic residues" evidence="1">
    <location>
        <begin position="502"/>
        <end position="524"/>
    </location>
</feature>
<feature type="compositionally biased region" description="Polar residues" evidence="1">
    <location>
        <begin position="540"/>
        <end position="556"/>
    </location>
</feature>
<name>A0A6G1FRW6_9PEZI</name>
<evidence type="ECO:0000313" key="3">
    <source>
        <dbReference type="EMBL" id="KAF1808523.1"/>
    </source>
</evidence>
<feature type="region of interest" description="Disordered" evidence="1">
    <location>
        <begin position="761"/>
        <end position="780"/>
    </location>
</feature>
<feature type="compositionally biased region" description="Basic and acidic residues" evidence="1">
    <location>
        <begin position="210"/>
        <end position="238"/>
    </location>
</feature>
<evidence type="ECO:0000256" key="1">
    <source>
        <dbReference type="SAM" id="MobiDB-lite"/>
    </source>
</evidence>
<protein>
    <recommendedName>
        <fullName evidence="2">DUF7514 domain-containing protein</fullName>
    </recommendedName>
</protein>
<feature type="region of interest" description="Disordered" evidence="1">
    <location>
        <begin position="452"/>
        <end position="695"/>
    </location>
</feature>
<dbReference type="OrthoDB" id="5413703at2759"/>
<feature type="region of interest" description="Disordered" evidence="1">
    <location>
        <begin position="143"/>
        <end position="266"/>
    </location>
</feature>
<feature type="region of interest" description="Disordered" evidence="1">
    <location>
        <begin position="792"/>
        <end position="826"/>
    </location>
</feature>
<organism evidence="3">
    <name type="scientific">Eremomyces bilateralis CBS 781.70</name>
    <dbReference type="NCBI Taxonomy" id="1392243"/>
    <lineage>
        <taxon>Eukaryota</taxon>
        <taxon>Fungi</taxon>
        <taxon>Dikarya</taxon>
        <taxon>Ascomycota</taxon>
        <taxon>Pezizomycotina</taxon>
        <taxon>Dothideomycetes</taxon>
        <taxon>Dothideomycetes incertae sedis</taxon>
        <taxon>Eremomycetales</taxon>
        <taxon>Eremomycetaceae</taxon>
        <taxon>Eremomyces</taxon>
    </lineage>
</organism>
<feature type="compositionally biased region" description="Polar residues" evidence="1">
    <location>
        <begin position="564"/>
        <end position="580"/>
    </location>
</feature>
<dbReference type="RefSeq" id="XP_033530154.1">
    <property type="nucleotide sequence ID" value="XM_033674449.1"/>
</dbReference>
<feature type="domain" description="DUF7514" evidence="2">
    <location>
        <begin position="281"/>
        <end position="443"/>
    </location>
</feature>
<reference evidence="5" key="3">
    <citation type="submission" date="2025-04" db="UniProtKB">
        <authorList>
            <consortium name="RefSeq"/>
        </authorList>
    </citation>
    <scope>IDENTIFICATION</scope>
    <source>
        <strain evidence="5">CBS 781.70</strain>
    </source>
</reference>
<sequence>MAYYDSGINMGPDQHTYPPKSGHDYSPEYPPASDTSHHYASPSASYVPSSELGGRPRALSNIAPDASMPPPPSPPVQSQRQVPPLQPLHQQPGSSPAQQPIYDAVNHVFDNAARSNQLPNDIISQIAEQVRTQVIDSLKSEGLAYQPPNSTQPSFPSQQVPLAHQQQSFNPRTRTNPSPPSFTPRTTVYTPPSPHGHGQFPSGSVTPEPPAHDPHFYSHKEDASPPKREESQVKKEDLSEIYGERTASSVENSWSSQNRPEKPQRVMTNEEETTLEKIWQPFFDLDGNPTARLGQFLRGIALHIIEDYKPKKSLVITPAKMQRFYEEVKVTDEIYPWNTIFGKLSNSAVCKIYRHLHCQHHLVQESYGDVPFIPALTPDGFQTWMTLMIQGHVELEFARLAKVLVAFPIGNADDRKERFPKELSRRLLPKVDNMHAKQRCVAAISTDPLVTVRDSVSFPPPPPTQPPSSYDAAQDRTHLGSQSSTTSSIPPHEPSAPPSRTHVKEDHKDTPPVSFKERERKPYVAKEGLGKIYNDPALSNHITQPYNYTGSTQPPTNHHPPPSTAISIPQPSSATQAPNPSSTRARRSDSTAKSYTPSTAPIGIPLSTATSGSSARDVSMSATENDWYGTSPMTGLGAEYSGRYRPGSASKPGGGESAWPSSPGSSYPGGGATTRDKARLSVGGGAGSMPGAVTGAYTRSEGTVHDIPAGYYQSNLYAEEGRADEVDGMRVGMTTEERWSAREREDERERDRRDYAQCVAEEEGRYPVDRYEKPGKYEDGGYAWAKERERDWDRGRERDSYRERERTRERERDRSGGYYDDRRKYY</sequence>
<dbReference type="InterPro" id="IPR055936">
    <property type="entry name" value="DUF7514"/>
</dbReference>
<feature type="compositionally biased region" description="Basic and acidic residues" evidence="1">
    <location>
        <begin position="762"/>
        <end position="780"/>
    </location>
</feature>
<evidence type="ECO:0000313" key="5">
    <source>
        <dbReference type="RefSeq" id="XP_033530154.1"/>
    </source>
</evidence>
<feature type="compositionally biased region" description="Polar residues" evidence="1">
    <location>
        <begin position="479"/>
        <end position="489"/>
    </location>
</feature>
<dbReference type="AlphaFoldDB" id="A0A6G1FRW6"/>
<proteinExistence type="predicted"/>
<reference evidence="5" key="2">
    <citation type="submission" date="2020-04" db="EMBL/GenBank/DDBJ databases">
        <authorList>
            <consortium name="NCBI Genome Project"/>
        </authorList>
    </citation>
    <scope>NUCLEOTIDE SEQUENCE</scope>
    <source>
        <strain evidence="5">CBS 781.70</strain>
    </source>
</reference>
<feature type="compositionally biased region" description="Polar residues" evidence="1">
    <location>
        <begin position="246"/>
        <end position="258"/>
    </location>
</feature>
<feature type="compositionally biased region" description="Low complexity" evidence="1">
    <location>
        <begin position="657"/>
        <end position="666"/>
    </location>
</feature>
<dbReference type="PANTHER" id="PTHR39611:SF1">
    <property type="entry name" value="HYDROXYPROLINE-RICH GLYCOPROTEIN DZ-HRGP"/>
    <property type="match status" value="1"/>
</dbReference>
<feature type="compositionally biased region" description="Low complexity" evidence="1">
    <location>
        <begin position="39"/>
        <end position="50"/>
    </location>
</feature>
<feature type="region of interest" description="Disordered" evidence="1">
    <location>
        <begin position="1"/>
        <end position="100"/>
    </location>
</feature>
<gene>
    <name evidence="3 5" type="ORF">P152DRAFT_215892</name>
</gene>
<dbReference type="Pfam" id="PF24355">
    <property type="entry name" value="DUF7514"/>
    <property type="match status" value="1"/>
</dbReference>
<dbReference type="EMBL" id="ML975182">
    <property type="protein sequence ID" value="KAF1808523.1"/>
    <property type="molecule type" value="Genomic_DNA"/>
</dbReference>
<feature type="region of interest" description="Disordered" evidence="1">
    <location>
        <begin position="736"/>
        <end position="755"/>
    </location>
</feature>